<organism evidence="2 3">
    <name type="scientific">Setaria viridis</name>
    <name type="common">Green bristlegrass</name>
    <name type="synonym">Setaria italica subsp. viridis</name>
    <dbReference type="NCBI Taxonomy" id="4556"/>
    <lineage>
        <taxon>Eukaryota</taxon>
        <taxon>Viridiplantae</taxon>
        <taxon>Streptophyta</taxon>
        <taxon>Embryophyta</taxon>
        <taxon>Tracheophyta</taxon>
        <taxon>Spermatophyta</taxon>
        <taxon>Magnoliopsida</taxon>
        <taxon>Liliopsida</taxon>
        <taxon>Poales</taxon>
        <taxon>Poaceae</taxon>
        <taxon>PACMAD clade</taxon>
        <taxon>Panicoideae</taxon>
        <taxon>Panicodae</taxon>
        <taxon>Paniceae</taxon>
        <taxon>Cenchrinae</taxon>
        <taxon>Setaria</taxon>
    </lineage>
</organism>
<feature type="region of interest" description="Disordered" evidence="1">
    <location>
        <begin position="1"/>
        <end position="25"/>
    </location>
</feature>
<evidence type="ECO:0000256" key="1">
    <source>
        <dbReference type="SAM" id="MobiDB-lite"/>
    </source>
</evidence>
<proteinExistence type="predicted"/>
<dbReference type="AlphaFoldDB" id="A0A4V6D3R6"/>
<dbReference type="EMBL" id="CM016558">
    <property type="protein sequence ID" value="TKW03686.1"/>
    <property type="molecule type" value="Genomic_DNA"/>
</dbReference>
<feature type="compositionally biased region" description="Pro residues" evidence="1">
    <location>
        <begin position="11"/>
        <end position="25"/>
    </location>
</feature>
<feature type="compositionally biased region" description="Basic residues" evidence="1">
    <location>
        <begin position="1"/>
        <end position="10"/>
    </location>
</feature>
<dbReference type="Gramene" id="TKW03686">
    <property type="protein sequence ID" value="TKW03686"/>
    <property type="gene ID" value="SEVIR_7G057318v2"/>
</dbReference>
<keyword evidence="3" id="KW-1185">Reference proteome</keyword>
<sequence>MGPTLRRHKPPPLPPSPSPALPMPPLLTSIAEAAGEDCTADLPEELLALIFSLLGSGDRKRCSHIRCQIRRRRGCKRFPGKLNQTP</sequence>
<evidence type="ECO:0000313" key="2">
    <source>
        <dbReference type="EMBL" id="TKW03686.1"/>
    </source>
</evidence>
<gene>
    <name evidence="2" type="ORF">SEVIR_7G057318v2</name>
</gene>
<dbReference type="SUPFAM" id="SSF81383">
    <property type="entry name" value="F-box domain"/>
    <property type="match status" value="1"/>
</dbReference>
<name>A0A4V6D3R6_SETVI</name>
<dbReference type="InterPro" id="IPR036047">
    <property type="entry name" value="F-box-like_dom_sf"/>
</dbReference>
<reference evidence="2" key="1">
    <citation type="submission" date="2019-03" db="EMBL/GenBank/DDBJ databases">
        <title>WGS assembly of Setaria viridis.</title>
        <authorList>
            <person name="Huang P."/>
            <person name="Jenkins J."/>
            <person name="Grimwood J."/>
            <person name="Barry K."/>
            <person name="Healey A."/>
            <person name="Mamidi S."/>
            <person name="Sreedasyam A."/>
            <person name="Shu S."/>
            <person name="Feldman M."/>
            <person name="Wu J."/>
            <person name="Yu Y."/>
            <person name="Chen C."/>
            <person name="Johnson J."/>
            <person name="Rokhsar D."/>
            <person name="Baxter I."/>
            <person name="Schmutz J."/>
            <person name="Brutnell T."/>
            <person name="Kellogg E."/>
        </authorList>
    </citation>
    <scope>NUCLEOTIDE SEQUENCE [LARGE SCALE GENOMIC DNA]</scope>
</reference>
<dbReference type="Proteomes" id="UP000298652">
    <property type="component" value="Chromosome 7"/>
</dbReference>
<evidence type="ECO:0000313" key="3">
    <source>
        <dbReference type="Proteomes" id="UP000298652"/>
    </source>
</evidence>
<protein>
    <recommendedName>
        <fullName evidence="4">F-box domain-containing protein</fullName>
    </recommendedName>
</protein>
<accession>A0A4V6D3R6</accession>
<evidence type="ECO:0008006" key="4">
    <source>
        <dbReference type="Google" id="ProtNLM"/>
    </source>
</evidence>